<name>A0A1Q5SXE1_9EURO</name>
<dbReference type="InterPro" id="IPR002110">
    <property type="entry name" value="Ankyrin_rpt"/>
</dbReference>
<dbReference type="SUPFAM" id="SSF48403">
    <property type="entry name" value="Ankyrin repeat"/>
    <property type="match status" value="1"/>
</dbReference>
<dbReference type="PROSITE" id="PS50297">
    <property type="entry name" value="ANK_REP_REGION"/>
    <property type="match status" value="3"/>
</dbReference>
<reference evidence="4 5" key="1">
    <citation type="submission" date="2016-10" db="EMBL/GenBank/DDBJ databases">
        <title>Genome sequence of the ascomycete fungus Penicillium subrubescens.</title>
        <authorList>
            <person name="De Vries R.P."/>
            <person name="Peng M."/>
            <person name="Dilokpimol A."/>
            <person name="Hilden K."/>
            <person name="Makela M.R."/>
            <person name="Grigoriev I."/>
            <person name="Riley R."/>
            <person name="Granchi Z."/>
        </authorList>
    </citation>
    <scope>NUCLEOTIDE SEQUENCE [LARGE SCALE GENOMIC DNA]</scope>
    <source>
        <strain evidence="4 5">CBS 132785</strain>
    </source>
</reference>
<dbReference type="AlphaFoldDB" id="A0A1Q5SXE1"/>
<proteinExistence type="predicted"/>
<feature type="repeat" description="ANK" evidence="3">
    <location>
        <begin position="157"/>
        <end position="188"/>
    </location>
</feature>
<dbReference type="STRING" id="1316194.A0A1Q5SXE1"/>
<dbReference type="PANTHER" id="PTHR24171">
    <property type="entry name" value="ANKYRIN REPEAT DOMAIN-CONTAINING PROTEIN 39-RELATED"/>
    <property type="match status" value="1"/>
</dbReference>
<evidence type="ECO:0000256" key="2">
    <source>
        <dbReference type="ARBA" id="ARBA00023043"/>
    </source>
</evidence>
<feature type="repeat" description="ANK" evidence="3">
    <location>
        <begin position="226"/>
        <end position="258"/>
    </location>
</feature>
<dbReference type="EMBL" id="MNBE01000740">
    <property type="protein sequence ID" value="OKO92689.1"/>
    <property type="molecule type" value="Genomic_DNA"/>
</dbReference>
<keyword evidence="1" id="KW-0677">Repeat</keyword>
<sequence length="277" mass="30188">MIDDAGQTPLYGAQSWEDVVRVLVNAGLDINVQRKKDGLAALMYHSEDCTIDVPRCLVKAGANVQAVDHEGNTVVHDLIGQELSKEDCWSCIEKRVREAIELGVPYQQANYKGRTALHVAAAIENDPGYDGSAMAMTRLEFLLQPTMPFDANDKNHDGVTPLHVAASLSDTNSLILIEHGADIKAKDRDGRSPLHFAATAGQSNVVGLLTEIYRERSINIDHQCSERRSALHQAALSGSSEALRLLLKAGANPVLADERGRTPLRAAAEFDSKRMLK</sequence>
<evidence type="ECO:0000256" key="1">
    <source>
        <dbReference type="ARBA" id="ARBA00022737"/>
    </source>
</evidence>
<evidence type="ECO:0000256" key="3">
    <source>
        <dbReference type="PROSITE-ProRule" id="PRU00023"/>
    </source>
</evidence>
<dbReference type="PROSITE" id="PS50088">
    <property type="entry name" value="ANK_REPEAT"/>
    <property type="match status" value="3"/>
</dbReference>
<keyword evidence="5" id="KW-1185">Reference proteome</keyword>
<feature type="repeat" description="ANK" evidence="3">
    <location>
        <begin position="189"/>
        <end position="211"/>
    </location>
</feature>
<protein>
    <submittedName>
        <fullName evidence="4">Serine/threonine-protein phosphatase 6 regulatory ankyrin repeat subunit B</fullName>
    </submittedName>
</protein>
<dbReference type="Proteomes" id="UP000186955">
    <property type="component" value="Unassembled WGS sequence"/>
</dbReference>
<dbReference type="InterPro" id="IPR036770">
    <property type="entry name" value="Ankyrin_rpt-contain_sf"/>
</dbReference>
<gene>
    <name evidence="4" type="ORF">PENSUB_12674</name>
</gene>
<dbReference type="Pfam" id="PF12796">
    <property type="entry name" value="Ank_2"/>
    <property type="match status" value="2"/>
</dbReference>
<organism evidence="4 5">
    <name type="scientific">Penicillium subrubescens</name>
    <dbReference type="NCBI Taxonomy" id="1316194"/>
    <lineage>
        <taxon>Eukaryota</taxon>
        <taxon>Fungi</taxon>
        <taxon>Dikarya</taxon>
        <taxon>Ascomycota</taxon>
        <taxon>Pezizomycotina</taxon>
        <taxon>Eurotiomycetes</taxon>
        <taxon>Eurotiomycetidae</taxon>
        <taxon>Eurotiales</taxon>
        <taxon>Aspergillaceae</taxon>
        <taxon>Penicillium</taxon>
    </lineage>
</organism>
<evidence type="ECO:0000313" key="4">
    <source>
        <dbReference type="EMBL" id="OKO92689.1"/>
    </source>
</evidence>
<dbReference type="Gene3D" id="1.25.40.20">
    <property type="entry name" value="Ankyrin repeat-containing domain"/>
    <property type="match status" value="4"/>
</dbReference>
<comment type="caution">
    <text evidence="4">The sequence shown here is derived from an EMBL/GenBank/DDBJ whole genome shotgun (WGS) entry which is preliminary data.</text>
</comment>
<evidence type="ECO:0000313" key="5">
    <source>
        <dbReference type="Proteomes" id="UP000186955"/>
    </source>
</evidence>
<dbReference type="SMART" id="SM00248">
    <property type="entry name" value="ANK"/>
    <property type="match status" value="6"/>
</dbReference>
<keyword evidence="2 3" id="KW-0040">ANK repeat</keyword>
<accession>A0A1Q5SXE1</accession>